<feature type="compositionally biased region" description="Polar residues" evidence="1">
    <location>
        <begin position="172"/>
        <end position="187"/>
    </location>
</feature>
<organism evidence="2 3">
    <name type="scientific">Nocardia cyriacigeorgica</name>
    <dbReference type="NCBI Taxonomy" id="135487"/>
    <lineage>
        <taxon>Bacteria</taxon>
        <taxon>Bacillati</taxon>
        <taxon>Actinomycetota</taxon>
        <taxon>Actinomycetes</taxon>
        <taxon>Mycobacteriales</taxon>
        <taxon>Nocardiaceae</taxon>
        <taxon>Nocardia</taxon>
    </lineage>
</organism>
<sequence>MGFWGSVLGTALPIVGGAIGSVVLPGVGTAIGAGLGGYFGDAIENGGFRKEGILIGAASMIGGGVGGQVGKRVFLSGLSKKGTKRVAKAVENAKNNSAVRGGERRNLIRAERAAAVTKARPDSWRNAFNPGENRFGNVLTSSKERWGAHLARGGGAGLGYSTASSMFPPRQGSGSADQRQADKQTANTGTGEWVGAHVQSAGKPGTPFVLQENKGPNIVNPAEPQGVLWQPAGLSKGMKEIWGGKTPAASSAPS</sequence>
<evidence type="ECO:0000256" key="1">
    <source>
        <dbReference type="SAM" id="MobiDB-lite"/>
    </source>
</evidence>
<dbReference type="RefSeq" id="WP_130919190.1">
    <property type="nucleotide sequence ID" value="NZ_JARWOB010000023.1"/>
</dbReference>
<dbReference type="Proteomes" id="UP000290439">
    <property type="component" value="Chromosome"/>
</dbReference>
<protein>
    <submittedName>
        <fullName evidence="2">Uncharacterized protein</fullName>
    </submittedName>
</protein>
<dbReference type="EMBL" id="LR215973">
    <property type="protein sequence ID" value="VFB01844.1"/>
    <property type="molecule type" value="Genomic_DNA"/>
</dbReference>
<evidence type="ECO:0000313" key="3">
    <source>
        <dbReference type="Proteomes" id="UP000290439"/>
    </source>
</evidence>
<evidence type="ECO:0000313" key="2">
    <source>
        <dbReference type="EMBL" id="VFB01844.1"/>
    </source>
</evidence>
<accession>A0A4V6ID21</accession>
<reference evidence="2 3" key="1">
    <citation type="submission" date="2019-02" db="EMBL/GenBank/DDBJ databases">
        <authorList>
            <consortium name="Pathogen Informatics"/>
        </authorList>
    </citation>
    <scope>NUCLEOTIDE SEQUENCE [LARGE SCALE GENOMIC DNA]</scope>
    <source>
        <strain evidence="2 3">3012STDY6756504</strain>
    </source>
</reference>
<proteinExistence type="predicted"/>
<dbReference type="AlphaFoldDB" id="A0A4V6ID21"/>
<gene>
    <name evidence="2" type="ORF">NCTC10797_05674</name>
</gene>
<name>A0A4V6ID21_9NOCA</name>
<feature type="region of interest" description="Disordered" evidence="1">
    <location>
        <begin position="163"/>
        <end position="187"/>
    </location>
</feature>